<dbReference type="InterPro" id="IPR010071">
    <property type="entry name" value="AA_adenyl_dom"/>
</dbReference>
<dbReference type="GO" id="GO:0005737">
    <property type="term" value="C:cytoplasm"/>
    <property type="evidence" value="ECO:0007669"/>
    <property type="project" value="TreeGrafter"/>
</dbReference>
<dbReference type="PANTHER" id="PTHR45527:SF1">
    <property type="entry name" value="FATTY ACID SYNTHASE"/>
    <property type="match status" value="1"/>
</dbReference>
<dbReference type="PANTHER" id="PTHR45527">
    <property type="entry name" value="NONRIBOSOMAL PEPTIDE SYNTHETASE"/>
    <property type="match status" value="1"/>
</dbReference>
<dbReference type="PROSITE" id="PS50075">
    <property type="entry name" value="CARRIER"/>
    <property type="match status" value="1"/>
</dbReference>
<dbReference type="RefSeq" id="WP_177180642.1">
    <property type="nucleotide sequence ID" value="NZ_FOHN01000005.1"/>
</dbReference>
<dbReference type="Pfam" id="PF00550">
    <property type="entry name" value="PP-binding"/>
    <property type="match status" value="1"/>
</dbReference>
<dbReference type="EMBL" id="FOHN01000005">
    <property type="protein sequence ID" value="SES92544.1"/>
    <property type="molecule type" value="Genomic_DNA"/>
</dbReference>
<dbReference type="NCBIfam" id="TIGR01733">
    <property type="entry name" value="AA-adenyl-dom"/>
    <property type="match status" value="1"/>
</dbReference>
<dbReference type="CDD" id="cd05930">
    <property type="entry name" value="A_NRPS"/>
    <property type="match status" value="1"/>
</dbReference>
<reference evidence="2 3" key="1">
    <citation type="submission" date="2016-10" db="EMBL/GenBank/DDBJ databases">
        <authorList>
            <person name="de Groot N.N."/>
        </authorList>
    </citation>
    <scope>NUCLEOTIDE SEQUENCE [LARGE SCALE GENOMIC DNA]</scope>
    <source>
        <strain evidence="2 3">DSM 1801</strain>
    </source>
</reference>
<dbReference type="STRING" id="29364.SAMN04487772_105113"/>
<gene>
    <name evidence="2" type="ORF">SAMN04487772_105113</name>
</gene>
<accession>A0A1I0AE52</accession>
<dbReference type="InterPro" id="IPR045851">
    <property type="entry name" value="AMP-bd_C_sf"/>
</dbReference>
<dbReference type="Gene3D" id="1.10.1200.10">
    <property type="entry name" value="ACP-like"/>
    <property type="match status" value="1"/>
</dbReference>
<dbReference type="SUPFAM" id="SSF56801">
    <property type="entry name" value="Acetyl-CoA synthetase-like"/>
    <property type="match status" value="1"/>
</dbReference>
<dbReference type="InterPro" id="IPR036736">
    <property type="entry name" value="ACP-like_sf"/>
</dbReference>
<dbReference type="InterPro" id="IPR020845">
    <property type="entry name" value="AMP-binding_CS"/>
</dbReference>
<dbReference type="Proteomes" id="UP000199800">
    <property type="component" value="Unassembled WGS sequence"/>
</dbReference>
<dbReference type="PROSITE" id="PS00455">
    <property type="entry name" value="AMP_BINDING"/>
    <property type="match status" value="1"/>
</dbReference>
<dbReference type="SUPFAM" id="SSF47336">
    <property type="entry name" value="ACP-like"/>
    <property type="match status" value="1"/>
</dbReference>
<dbReference type="InterPro" id="IPR009081">
    <property type="entry name" value="PP-bd_ACP"/>
</dbReference>
<dbReference type="Gene3D" id="3.30.300.30">
    <property type="match status" value="1"/>
</dbReference>
<dbReference type="GO" id="GO:0044550">
    <property type="term" value="P:secondary metabolite biosynthetic process"/>
    <property type="evidence" value="ECO:0007669"/>
    <property type="project" value="TreeGrafter"/>
</dbReference>
<sequence length="804" mass="90811">MRKEQVENSLSKKIAALTNHNDALVLVTFAAALGQTISCYEGKKEVQFLIPKEGGISRIQFYLEKNLSFKKLLLAVREQMVKEKNEENPGIEEVTPCQKIVLYHKGIHTAFQGQKDYLNIGIEEVDGNYMLQFSGEEGSTYWKDVLDSFIDTFNVIIAQGVSDPGISMDDVCFLGEENKKKILCFGKGEEKETSSNMLEKIHGVVEQYPEKTAVFAAGNALSYQELWEYSSKLADILESKGAKKGDHIALFTSRKVETIVGILGIIMAGAAYVPIETDYGVERMEYMVKDSGSIFAISASDISVITSIPTFQISLQELGQHVMAKEGNYEEAAEQNRYVIYTSGSTGKPKGVAVQNEQLMNLCNWYANVTNMTSDSKVLMLNVFGFDASVKNIFSSMLCGSELVLGPEYLFDFEGILELIRTCKITIMNCVPSLFYELLDVDKENGFTALKQLELIVLGGEAIERKRIEDWFQSDLFQTKIMNVYGPTECTSVSTYGFLDKEKLMSGEPINIGRPCYNKQVYVLSEDGKICPIHSVGELCISGIGTVDSYIGQAKTSREVFKKDLLHKERTLYHTGDLVYWNADGELIFIGRKDRQVKIDGHRIELGEIEQALLSQYEVMEQCCVLLEEQNNHKTLVAHVVMDAGAEPIQKIEDKMSDWLPAFMIPKKIITHQAFPLTPHGKIDYKALGKSLDEKKAMKETSTEKLSVRERIANIWKKILSVDEVDYNTNFFDAGGYSLLLYKLSRMIEIELKCKITYVELMTYTTIDTFSEYIEKKMSREALDPKELAKQKLKELKKNRSKNW</sequence>
<dbReference type="InterPro" id="IPR025110">
    <property type="entry name" value="AMP-bd_C"/>
</dbReference>
<name>A0A1I0AE52_9FIRM</name>
<evidence type="ECO:0000313" key="2">
    <source>
        <dbReference type="EMBL" id="SES92544.1"/>
    </source>
</evidence>
<organism evidence="2 3">
    <name type="scientific">[Clostridium] polysaccharolyticum</name>
    <dbReference type="NCBI Taxonomy" id="29364"/>
    <lineage>
        <taxon>Bacteria</taxon>
        <taxon>Bacillati</taxon>
        <taxon>Bacillota</taxon>
        <taxon>Clostridia</taxon>
        <taxon>Lachnospirales</taxon>
        <taxon>Lachnospiraceae</taxon>
    </lineage>
</organism>
<dbReference type="InterPro" id="IPR000873">
    <property type="entry name" value="AMP-dep_synth/lig_dom"/>
</dbReference>
<dbReference type="GO" id="GO:0031177">
    <property type="term" value="F:phosphopantetheine binding"/>
    <property type="evidence" value="ECO:0007669"/>
    <property type="project" value="TreeGrafter"/>
</dbReference>
<evidence type="ECO:0000313" key="3">
    <source>
        <dbReference type="Proteomes" id="UP000199800"/>
    </source>
</evidence>
<dbReference type="AlphaFoldDB" id="A0A1I0AE52"/>
<dbReference type="Pfam" id="PF00501">
    <property type="entry name" value="AMP-binding"/>
    <property type="match status" value="1"/>
</dbReference>
<dbReference type="InterPro" id="IPR042099">
    <property type="entry name" value="ANL_N_sf"/>
</dbReference>
<feature type="domain" description="Carrier" evidence="1">
    <location>
        <begin position="703"/>
        <end position="778"/>
    </location>
</feature>
<dbReference type="Gene3D" id="3.40.50.12780">
    <property type="entry name" value="N-terminal domain of ligase-like"/>
    <property type="match status" value="1"/>
</dbReference>
<keyword evidence="3" id="KW-1185">Reference proteome</keyword>
<proteinExistence type="predicted"/>
<dbReference type="Pfam" id="PF13193">
    <property type="entry name" value="AMP-binding_C"/>
    <property type="match status" value="1"/>
</dbReference>
<protein>
    <submittedName>
        <fullName evidence="2">Amino acid adenylation domain-containing protein</fullName>
    </submittedName>
</protein>
<dbReference type="GO" id="GO:0043041">
    <property type="term" value="P:amino acid activation for nonribosomal peptide biosynthetic process"/>
    <property type="evidence" value="ECO:0007669"/>
    <property type="project" value="TreeGrafter"/>
</dbReference>
<evidence type="ECO:0000259" key="1">
    <source>
        <dbReference type="PROSITE" id="PS50075"/>
    </source>
</evidence>